<reference evidence="2" key="1">
    <citation type="submission" date="2023-01" db="EMBL/GenBank/DDBJ databases">
        <authorList>
            <person name="Van Ghelder C."/>
            <person name="Rancurel C."/>
        </authorList>
    </citation>
    <scope>NUCLEOTIDE SEQUENCE</scope>
    <source>
        <strain evidence="2">CNCM I-4278</strain>
    </source>
</reference>
<feature type="compositionally biased region" description="Low complexity" evidence="1">
    <location>
        <begin position="42"/>
        <end position="70"/>
    </location>
</feature>
<name>A0A9W4UEQ0_9PLEO</name>
<feature type="region of interest" description="Disordered" evidence="1">
    <location>
        <begin position="182"/>
        <end position="238"/>
    </location>
</feature>
<keyword evidence="3" id="KW-1185">Reference proteome</keyword>
<dbReference type="AlphaFoldDB" id="A0A9W4UEQ0"/>
<dbReference type="OrthoDB" id="2687452at2759"/>
<proteinExistence type="predicted"/>
<comment type="caution">
    <text evidence="2">The sequence shown here is derived from an EMBL/GenBank/DDBJ whole genome shotgun (WGS) entry which is preliminary data.</text>
</comment>
<accession>A0A9W4UEQ0</accession>
<evidence type="ECO:0000256" key="1">
    <source>
        <dbReference type="SAM" id="MobiDB-lite"/>
    </source>
</evidence>
<sequence length="238" mass="25798">MSTLHPANALFQESPFSPAQPSQALPYSPSLSPAYHQLPQHTPETTIVPPSTSITPSPIPETDQSTASSFSPPPTSPLLQSSTTDSPAIGTVFANRIFTCISPECSNVQFGRLADLFRHYGQRHEPGLRSQYFCRVEGCWRSRDGAPAVDSSIQNGVKGGRVLKKKSATKIAEKGIGKGVGVGRGRSFGTRRDKRGEHEKSVHKVDLDDFDEGAKEKGKRKRRTKAAVQEKDGNTDVA</sequence>
<evidence type="ECO:0000313" key="3">
    <source>
        <dbReference type="Proteomes" id="UP001152607"/>
    </source>
</evidence>
<feature type="region of interest" description="Disordered" evidence="1">
    <location>
        <begin position="1"/>
        <end position="83"/>
    </location>
</feature>
<dbReference type="Proteomes" id="UP001152607">
    <property type="component" value="Unassembled WGS sequence"/>
</dbReference>
<protein>
    <submittedName>
        <fullName evidence="2">Uncharacterized protein</fullName>
    </submittedName>
</protein>
<evidence type="ECO:0000313" key="2">
    <source>
        <dbReference type="EMBL" id="CAI6335063.1"/>
    </source>
</evidence>
<feature type="compositionally biased region" description="Basic and acidic residues" evidence="1">
    <location>
        <begin position="228"/>
        <end position="238"/>
    </location>
</feature>
<feature type="compositionally biased region" description="Polar residues" evidence="1">
    <location>
        <begin position="14"/>
        <end position="31"/>
    </location>
</feature>
<feature type="compositionally biased region" description="Basic and acidic residues" evidence="1">
    <location>
        <begin position="190"/>
        <end position="216"/>
    </location>
</feature>
<organism evidence="2 3">
    <name type="scientific">Periconia digitata</name>
    <dbReference type="NCBI Taxonomy" id="1303443"/>
    <lineage>
        <taxon>Eukaryota</taxon>
        <taxon>Fungi</taxon>
        <taxon>Dikarya</taxon>
        <taxon>Ascomycota</taxon>
        <taxon>Pezizomycotina</taxon>
        <taxon>Dothideomycetes</taxon>
        <taxon>Pleosporomycetidae</taxon>
        <taxon>Pleosporales</taxon>
        <taxon>Massarineae</taxon>
        <taxon>Periconiaceae</taxon>
        <taxon>Periconia</taxon>
    </lineage>
</organism>
<dbReference type="EMBL" id="CAOQHR010000005">
    <property type="protein sequence ID" value="CAI6335063.1"/>
    <property type="molecule type" value="Genomic_DNA"/>
</dbReference>
<gene>
    <name evidence="2" type="ORF">PDIGIT_LOCUS8139</name>
</gene>